<dbReference type="Pfam" id="PF02675">
    <property type="entry name" value="AdoMet_dc"/>
    <property type="match status" value="1"/>
</dbReference>
<evidence type="ECO:0000256" key="10">
    <source>
        <dbReference type="ARBA" id="ARBA00023317"/>
    </source>
</evidence>
<keyword evidence="16" id="KW-1185">Reference proteome</keyword>
<reference evidence="15" key="1">
    <citation type="submission" date="2023-06" db="EMBL/GenBank/DDBJ databases">
        <title>Survivors Of The Sea: Transcriptome response of Skeletonema marinoi to long-term dormancy.</title>
        <authorList>
            <person name="Pinder M.I.M."/>
            <person name="Kourtchenko O."/>
            <person name="Robertson E.K."/>
            <person name="Larsson T."/>
            <person name="Maumus F."/>
            <person name="Osuna-Cruz C.M."/>
            <person name="Vancaester E."/>
            <person name="Stenow R."/>
            <person name="Vandepoele K."/>
            <person name="Ploug H."/>
            <person name="Bruchert V."/>
            <person name="Godhe A."/>
            <person name="Topel M."/>
        </authorList>
    </citation>
    <scope>NUCLEOTIDE SEQUENCE</scope>
    <source>
        <strain evidence="15">R05AC</strain>
    </source>
</reference>
<comment type="caution">
    <text evidence="15">The sequence shown here is derived from an EMBL/GenBank/DDBJ whole genome shotgun (WGS) entry which is preliminary data.</text>
</comment>
<keyword evidence="13" id="KW-0812">Transmembrane</keyword>
<dbReference type="InterPro" id="IPR001045">
    <property type="entry name" value="Spermi_synthase"/>
</dbReference>
<dbReference type="InterPro" id="IPR029063">
    <property type="entry name" value="SAM-dependent_MTases_sf"/>
</dbReference>
<dbReference type="HAMAP" id="MF_00198">
    <property type="entry name" value="Spermidine_synth"/>
    <property type="match status" value="1"/>
</dbReference>
<dbReference type="Pfam" id="PF01564">
    <property type="entry name" value="Spermine_synth"/>
    <property type="match status" value="1"/>
</dbReference>
<evidence type="ECO:0000256" key="12">
    <source>
        <dbReference type="SAM" id="MobiDB-lite"/>
    </source>
</evidence>
<dbReference type="SUPFAM" id="SSF53335">
    <property type="entry name" value="S-adenosyl-L-methionine-dependent methyltransferases"/>
    <property type="match status" value="1"/>
</dbReference>
<protein>
    <submittedName>
        <fullName evidence="15">Polyamine aminopropyltransferase</fullName>
        <ecNumber evidence="15">2.5.1.16</ecNumber>
    </submittedName>
</protein>
<dbReference type="InterPro" id="IPR030374">
    <property type="entry name" value="PABS"/>
</dbReference>
<evidence type="ECO:0000256" key="4">
    <source>
        <dbReference type="ARBA" id="ARBA00022793"/>
    </source>
</evidence>
<evidence type="ECO:0000313" key="16">
    <source>
        <dbReference type="Proteomes" id="UP001224775"/>
    </source>
</evidence>
<keyword evidence="4" id="KW-0210">Decarboxylase</keyword>
<feature type="active site" description="Proton acceptor" evidence="11">
    <location>
        <position position="560"/>
    </location>
</feature>
<evidence type="ECO:0000256" key="9">
    <source>
        <dbReference type="ARBA" id="ARBA00023270"/>
    </source>
</evidence>
<evidence type="ECO:0000256" key="8">
    <source>
        <dbReference type="ARBA" id="ARBA00023239"/>
    </source>
</evidence>
<dbReference type="PROSITE" id="PS01330">
    <property type="entry name" value="PABS_1"/>
    <property type="match status" value="1"/>
</dbReference>
<evidence type="ECO:0000256" key="11">
    <source>
        <dbReference type="PROSITE-ProRule" id="PRU00354"/>
    </source>
</evidence>
<dbReference type="PANTHER" id="PTHR11558">
    <property type="entry name" value="SPERMIDINE/SPERMINE SYNTHASE"/>
    <property type="match status" value="1"/>
</dbReference>
<dbReference type="GO" id="GO:0004766">
    <property type="term" value="F:spermidine synthase activity"/>
    <property type="evidence" value="ECO:0007669"/>
    <property type="project" value="UniProtKB-EC"/>
</dbReference>
<keyword evidence="6 11" id="KW-0620">Polyamine biosynthesis</keyword>
<dbReference type="InterPro" id="IPR003826">
    <property type="entry name" value="AdoMetDC_fam_prok"/>
</dbReference>
<keyword evidence="3 11" id="KW-0808">Transferase</keyword>
<dbReference type="InterPro" id="IPR016067">
    <property type="entry name" value="S-AdoMet_deCO2ase_core"/>
</dbReference>
<keyword evidence="9" id="KW-0704">Schiff base</keyword>
<proteinExistence type="inferred from homology"/>
<gene>
    <name evidence="15" type="ORF">QTG54_016615</name>
</gene>
<feature type="domain" description="PABS" evidence="14">
    <location>
        <begin position="342"/>
        <end position="653"/>
    </location>
</feature>
<dbReference type="GO" id="GO:0008295">
    <property type="term" value="P:spermidine biosynthetic process"/>
    <property type="evidence" value="ECO:0007669"/>
    <property type="project" value="InterPro"/>
</dbReference>
<dbReference type="FunFam" id="3.60.90.10:FF:000025">
    <property type="entry name" value="Uncharacterized protein"/>
    <property type="match status" value="1"/>
</dbReference>
<dbReference type="PANTHER" id="PTHR11558:SF11">
    <property type="entry name" value="SPERMIDINE SYNTHASE"/>
    <property type="match status" value="1"/>
</dbReference>
<evidence type="ECO:0000256" key="5">
    <source>
        <dbReference type="ARBA" id="ARBA00022813"/>
    </source>
</evidence>
<dbReference type="Gene3D" id="3.60.90.10">
    <property type="entry name" value="S-adenosylmethionine decarboxylase"/>
    <property type="match status" value="1"/>
</dbReference>
<comment type="cofactor">
    <cofactor evidence="1">
        <name>pyruvate</name>
        <dbReference type="ChEBI" id="CHEBI:15361"/>
    </cofactor>
</comment>
<dbReference type="EMBL" id="JATAAI010000060">
    <property type="protein sequence ID" value="KAK1732716.1"/>
    <property type="molecule type" value="Genomic_DNA"/>
</dbReference>
<evidence type="ECO:0000259" key="14">
    <source>
        <dbReference type="PROSITE" id="PS51006"/>
    </source>
</evidence>
<keyword evidence="13" id="KW-0472">Membrane</keyword>
<dbReference type="EC" id="2.5.1.16" evidence="15"/>
<keyword evidence="10" id="KW-0670">Pyruvate</keyword>
<dbReference type="PROSITE" id="PS51006">
    <property type="entry name" value="PABS_2"/>
    <property type="match status" value="1"/>
</dbReference>
<dbReference type="Proteomes" id="UP001224775">
    <property type="component" value="Unassembled WGS sequence"/>
</dbReference>
<evidence type="ECO:0000256" key="1">
    <source>
        <dbReference type="ARBA" id="ARBA00001928"/>
    </source>
</evidence>
<feature type="transmembrane region" description="Helical" evidence="13">
    <location>
        <begin position="80"/>
        <end position="104"/>
    </location>
</feature>
<evidence type="ECO:0000256" key="2">
    <source>
        <dbReference type="ARBA" id="ARBA00007867"/>
    </source>
</evidence>
<sequence length="745" mass="84153">MRTIFHIIHHYVQDVCYHPSVQYFSNQGMQLLSLPHVKAQTGVKHFGRPPDHPSNNSWTIINKSEYEKRSKHSSFHFHPLFLLVSIIPFAAIAFYAGVTIRILMVTKLRNSRNGSTTPELNLNISHGKMDWKNEKQLPPPTVIPGKEVPFTTYTFKHFPIAAKATRTTYTMHIDPTVHKKEVEGKADCNNDKNNTEEDGDGRNEVDDLYLPAGQHLLVDIKNVDPIFLNSEERLAEAMIQLVDESKLTLLSYHCHGLIPVGVSCAGVLLESHVAFHTWPTEGVISMDLFTCGSGKLIPTLPRIQQLFGVKAANEDADDPMMMWSHKLRGFRKGFVPEGEYNHRLNPLDADLGSEILGFHDFDIKKPLVSAAETDYQMVDVYEVLDSNQRRLSDYYKSLEDDGSYESLHPEFFAPDHILLLDGIIQSTRYGDAPYHESIVHPAMITHPNPKRVAVIGGGEGATVREILKHSTLEKVVMIEIDGGVVNLSTKYLPEWQDCSSIAHHDGCAEWCFDDERADLRVEDALAYFNDNFGSSSSISKSADEHDETDAQEQFDVLIMDCLDPNDDHPFAKVLYTDDGYVTSLYDALTEGGILVVQVGEAVNSRSPSDENGSFENRSTMIKMLDEIGFKSIHIYEEPHCEFGAPWTTLIAFKDVDTRKRWYRSSAAVELDLSRRILPTKDGKTSLRYFDGATMKSYQMPSRAFEDNYCRKQDKPEECAEKVRFGNGEEVNVSSAYSPVFERHFA</sequence>
<evidence type="ECO:0000256" key="3">
    <source>
        <dbReference type="ARBA" id="ARBA00022679"/>
    </source>
</evidence>
<dbReference type="AlphaFoldDB" id="A0AAD9D3M8"/>
<name>A0AAD9D3M8_9STRA</name>
<dbReference type="Gene3D" id="3.40.50.150">
    <property type="entry name" value="Vaccinia Virus protein VP39"/>
    <property type="match status" value="1"/>
</dbReference>
<dbReference type="InterPro" id="IPR030373">
    <property type="entry name" value="PABS_CS"/>
</dbReference>
<dbReference type="SUPFAM" id="SSF56276">
    <property type="entry name" value="S-adenosylmethionine decarboxylase"/>
    <property type="match status" value="1"/>
</dbReference>
<organism evidence="15 16">
    <name type="scientific">Skeletonema marinoi</name>
    <dbReference type="NCBI Taxonomy" id="267567"/>
    <lineage>
        <taxon>Eukaryota</taxon>
        <taxon>Sar</taxon>
        <taxon>Stramenopiles</taxon>
        <taxon>Ochrophyta</taxon>
        <taxon>Bacillariophyta</taxon>
        <taxon>Coscinodiscophyceae</taxon>
        <taxon>Thalassiosirophycidae</taxon>
        <taxon>Thalassiosirales</taxon>
        <taxon>Skeletonemataceae</taxon>
        <taxon>Skeletonema</taxon>
        <taxon>Skeletonema marinoi-dohrnii complex</taxon>
    </lineage>
</organism>
<accession>A0AAD9D3M8</accession>
<keyword evidence="13" id="KW-1133">Transmembrane helix</keyword>
<evidence type="ECO:0000313" key="15">
    <source>
        <dbReference type="EMBL" id="KAK1732716.1"/>
    </source>
</evidence>
<evidence type="ECO:0000256" key="7">
    <source>
        <dbReference type="ARBA" id="ARBA00023145"/>
    </source>
</evidence>
<dbReference type="GO" id="GO:0004014">
    <property type="term" value="F:adenosylmethionine decarboxylase activity"/>
    <property type="evidence" value="ECO:0007669"/>
    <property type="project" value="InterPro"/>
</dbReference>
<keyword evidence="5" id="KW-0068">Autocatalytic cleavage</keyword>
<keyword evidence="8" id="KW-0456">Lyase</keyword>
<evidence type="ECO:0000256" key="6">
    <source>
        <dbReference type="ARBA" id="ARBA00023115"/>
    </source>
</evidence>
<feature type="region of interest" description="Disordered" evidence="12">
    <location>
        <begin position="182"/>
        <end position="204"/>
    </location>
</feature>
<comment type="similarity">
    <text evidence="2">Belongs to the spermidine/spermine synthase family.</text>
</comment>
<evidence type="ECO:0000256" key="13">
    <source>
        <dbReference type="SAM" id="Phobius"/>
    </source>
</evidence>
<keyword evidence="7" id="KW-0865">Zymogen</keyword>